<evidence type="ECO:0008006" key="3">
    <source>
        <dbReference type="Google" id="ProtNLM"/>
    </source>
</evidence>
<feature type="transmembrane region" description="Helical" evidence="1">
    <location>
        <begin position="379"/>
        <end position="397"/>
    </location>
</feature>
<gene>
    <name evidence="2" type="ORF">MNBD_NITROSPINAE01-846</name>
</gene>
<keyword evidence="1" id="KW-1133">Transmembrane helix</keyword>
<feature type="transmembrane region" description="Helical" evidence="1">
    <location>
        <begin position="216"/>
        <end position="234"/>
    </location>
</feature>
<feature type="transmembrane region" description="Helical" evidence="1">
    <location>
        <begin position="126"/>
        <end position="159"/>
    </location>
</feature>
<feature type="transmembrane region" description="Helical" evidence="1">
    <location>
        <begin position="329"/>
        <end position="346"/>
    </location>
</feature>
<dbReference type="EMBL" id="UOGC01000022">
    <property type="protein sequence ID" value="VAX16261.1"/>
    <property type="molecule type" value="Genomic_DNA"/>
</dbReference>
<reference evidence="2" key="1">
    <citation type="submission" date="2018-06" db="EMBL/GenBank/DDBJ databases">
        <authorList>
            <person name="Zhirakovskaya E."/>
        </authorList>
    </citation>
    <scope>NUCLEOTIDE SEQUENCE</scope>
</reference>
<protein>
    <recommendedName>
        <fullName evidence="3">Glycosyltransferase RgtA/B/C/D-like domain-containing protein</fullName>
    </recommendedName>
</protein>
<feature type="transmembrane region" description="Helical" evidence="1">
    <location>
        <begin position="352"/>
        <end position="372"/>
    </location>
</feature>
<proteinExistence type="predicted"/>
<feature type="transmembrane region" description="Helical" evidence="1">
    <location>
        <begin position="23"/>
        <end position="46"/>
    </location>
</feature>
<accession>A0A3B1BNZ1</accession>
<dbReference type="AlphaFoldDB" id="A0A3B1BNZ1"/>
<feature type="transmembrane region" description="Helical" evidence="1">
    <location>
        <begin position="422"/>
        <end position="440"/>
    </location>
</feature>
<evidence type="ECO:0000256" key="1">
    <source>
        <dbReference type="SAM" id="Phobius"/>
    </source>
</evidence>
<feature type="transmembrane region" description="Helical" evidence="1">
    <location>
        <begin position="186"/>
        <end position="204"/>
    </location>
</feature>
<feature type="transmembrane region" description="Helical" evidence="1">
    <location>
        <begin position="95"/>
        <end position="114"/>
    </location>
</feature>
<sequence>MTSHTASARFTRSSFSEGVFKHALPLAAFATLLFYSAFFAFYTPVFDTNDDIGMMMLTAGPWEHSPPAATLCMSNIIIGVVLSSLYSLMPDFSWYTWYLIGTIYASHVAIFYSLLKLRPQATTFLLWVVIFIFTMKYLLILQFTIACGFAATAGYLLLYARGNDRGAGIAGVALLILSSIIRFKMFIVVTALHLVTVITIWMFSKKPFPISATKPVVIAITIAIALYGADAAYYKLDPAWATYSEHNSLRVHFVDYIPGSMSGDQLRQALIAAGWSRNDYMMISEWFFMGDTFSADKLKAFLDTLPTIKSNIDFDKTVKSLWIIFSHQYSPYFLIAVLGLALIAGARLNSFITLSLTALALVAIFSVFIFAFKDPPTRVTWPLLGYLLIASIIIPLAQKTEARPDSGEKRVNFINFSRATKTIGWVIMIAYSCFLFPQYIKMHAESSARHKHNNEALVRLVNDMERLSAGPHISWGPGFPYEWANPFDGYATLKRANIIQLNLWQRSPLMADSMERLGISDIYRHIAENGTYVWVQMVPDGRSTSYYPLLFVRFMQEHYGLRIRTETIGLTNRYGVFRFKISN</sequence>
<organism evidence="2">
    <name type="scientific">hydrothermal vent metagenome</name>
    <dbReference type="NCBI Taxonomy" id="652676"/>
    <lineage>
        <taxon>unclassified sequences</taxon>
        <taxon>metagenomes</taxon>
        <taxon>ecological metagenomes</taxon>
    </lineage>
</organism>
<keyword evidence="1" id="KW-0812">Transmembrane</keyword>
<feature type="transmembrane region" description="Helical" evidence="1">
    <location>
        <begin position="67"/>
        <end position="89"/>
    </location>
</feature>
<evidence type="ECO:0000313" key="2">
    <source>
        <dbReference type="EMBL" id="VAX16261.1"/>
    </source>
</evidence>
<feature type="transmembrane region" description="Helical" evidence="1">
    <location>
        <begin position="165"/>
        <end position="181"/>
    </location>
</feature>
<name>A0A3B1BNZ1_9ZZZZ</name>
<keyword evidence="1" id="KW-0472">Membrane</keyword>